<dbReference type="EMBL" id="CYKH01000376">
    <property type="protein sequence ID" value="CUF65765.1"/>
    <property type="molecule type" value="Genomic_DNA"/>
</dbReference>
<feature type="transmembrane region" description="Helical" evidence="8">
    <location>
        <begin position="21"/>
        <end position="43"/>
    </location>
</feature>
<evidence type="ECO:0000256" key="1">
    <source>
        <dbReference type="ARBA" id="ARBA00004141"/>
    </source>
</evidence>
<dbReference type="GO" id="GO:0016020">
    <property type="term" value="C:membrane"/>
    <property type="evidence" value="ECO:0007669"/>
    <property type="project" value="UniProtKB-SubCell"/>
</dbReference>
<proteinExistence type="inferred from homology"/>
<evidence type="ECO:0000256" key="2">
    <source>
        <dbReference type="ARBA" id="ARBA00007863"/>
    </source>
</evidence>
<feature type="transmembrane region" description="Helical" evidence="8">
    <location>
        <begin position="397"/>
        <end position="415"/>
    </location>
</feature>
<dbReference type="OrthoDB" id="429955at2759"/>
<evidence type="ECO:0000256" key="8">
    <source>
        <dbReference type="SAM" id="Phobius"/>
    </source>
</evidence>
<feature type="transmembrane region" description="Helical" evidence="8">
    <location>
        <begin position="303"/>
        <end position="324"/>
    </location>
</feature>
<feature type="transmembrane region" description="Helical" evidence="8">
    <location>
        <begin position="150"/>
        <end position="168"/>
    </location>
</feature>
<reference evidence="10" key="1">
    <citation type="submission" date="2015-09" db="EMBL/GenBank/DDBJ databases">
        <authorList>
            <consortium name="Pathogen Informatics"/>
        </authorList>
    </citation>
    <scope>NUCLEOTIDE SEQUENCE [LARGE SCALE GENOMIC DNA]</scope>
    <source>
        <strain evidence="10">Lake Konstanz</strain>
    </source>
</reference>
<evidence type="ECO:0000256" key="4">
    <source>
        <dbReference type="ARBA" id="ARBA00022692"/>
    </source>
</evidence>
<feature type="transmembrane region" description="Helical" evidence="8">
    <location>
        <begin position="183"/>
        <end position="203"/>
    </location>
</feature>
<dbReference type="VEuPathDB" id="TriTrypDB:BSAL_64550"/>
<keyword evidence="4 8" id="KW-0812">Transmembrane</keyword>
<feature type="transmembrane region" description="Helical" evidence="8">
    <location>
        <begin position="55"/>
        <end position="74"/>
    </location>
</feature>
<keyword evidence="6 8" id="KW-0472">Membrane</keyword>
<evidence type="ECO:0000256" key="6">
    <source>
        <dbReference type="ARBA" id="ARBA00023136"/>
    </source>
</evidence>
<comment type="similarity">
    <text evidence="2">Belongs to the SLC35F solute transporter family.</text>
</comment>
<feature type="transmembrane region" description="Helical" evidence="8">
    <location>
        <begin position="344"/>
        <end position="364"/>
    </location>
</feature>
<organism evidence="9 10">
    <name type="scientific">Bodo saltans</name>
    <name type="common">Flagellated protozoan</name>
    <dbReference type="NCBI Taxonomy" id="75058"/>
    <lineage>
        <taxon>Eukaryota</taxon>
        <taxon>Discoba</taxon>
        <taxon>Euglenozoa</taxon>
        <taxon>Kinetoplastea</taxon>
        <taxon>Metakinetoplastina</taxon>
        <taxon>Eubodonida</taxon>
        <taxon>Bodonidae</taxon>
        <taxon>Bodo</taxon>
    </lineage>
</organism>
<dbReference type="AlphaFoldDB" id="A0A0S4ISV7"/>
<comment type="subcellular location">
    <subcellularLocation>
        <location evidence="1">Membrane</location>
        <topology evidence="1">Multi-pass membrane protein</topology>
    </subcellularLocation>
</comment>
<feature type="transmembrane region" description="Helical" evidence="8">
    <location>
        <begin position="371"/>
        <end position="391"/>
    </location>
</feature>
<evidence type="ECO:0000256" key="3">
    <source>
        <dbReference type="ARBA" id="ARBA00022448"/>
    </source>
</evidence>
<dbReference type="OMA" id="VRYHWAQ"/>
<dbReference type="GO" id="GO:0022857">
    <property type="term" value="F:transmembrane transporter activity"/>
    <property type="evidence" value="ECO:0007669"/>
    <property type="project" value="InterPro"/>
</dbReference>
<evidence type="ECO:0000313" key="9">
    <source>
        <dbReference type="EMBL" id="CUF65765.1"/>
    </source>
</evidence>
<feature type="compositionally biased region" description="Low complexity" evidence="7">
    <location>
        <begin position="240"/>
        <end position="253"/>
    </location>
</feature>
<dbReference type="InterPro" id="IPR037185">
    <property type="entry name" value="EmrE-like"/>
</dbReference>
<feature type="transmembrane region" description="Helical" evidence="8">
    <location>
        <begin position="124"/>
        <end position="143"/>
    </location>
</feature>
<gene>
    <name evidence="9" type="ORF">BSAL_64550</name>
</gene>
<keyword evidence="3" id="KW-0813">Transport</keyword>
<feature type="region of interest" description="Disordered" evidence="7">
    <location>
        <begin position="218"/>
        <end position="253"/>
    </location>
</feature>
<dbReference type="InterPro" id="IPR009262">
    <property type="entry name" value="SLC35_F1/F2/F6"/>
</dbReference>
<dbReference type="Pfam" id="PF06027">
    <property type="entry name" value="SLC35F"/>
    <property type="match status" value="2"/>
</dbReference>
<dbReference type="PANTHER" id="PTHR14233:SF4">
    <property type="entry name" value="SOLUTE CARRIER FAMILY 35 MEMBER F2"/>
    <property type="match status" value="1"/>
</dbReference>
<dbReference type="Proteomes" id="UP000051952">
    <property type="component" value="Unassembled WGS sequence"/>
</dbReference>
<name>A0A0S4ISV7_BODSA</name>
<dbReference type="InterPro" id="IPR052221">
    <property type="entry name" value="SLC35F_Transporter"/>
</dbReference>
<dbReference type="SUPFAM" id="SSF103481">
    <property type="entry name" value="Multidrug resistance efflux transporter EmrE"/>
    <property type="match status" value="1"/>
</dbReference>
<keyword evidence="10" id="KW-1185">Reference proteome</keyword>
<evidence type="ECO:0000256" key="5">
    <source>
        <dbReference type="ARBA" id="ARBA00022989"/>
    </source>
</evidence>
<sequence length="437" mass="48325">MTSDSMSLCASFSKHLWFSKRLLLGQLVSFAVSGTGVFTTLLVNQNRSFPLLQSATAYLWIAALFIPAYLHMLRKLRDRGPNYGEFRNFTPLTRLWRYPLIAIVDLEANYVVVKAYQYTDMTSVQLLDCSTIPFVMILSFLFLRVRYTRYHGLGALVAIAGLGMLIAIDADGLSRSASAPNPLLGDLLCIVSSACYAISNVACEKLIKVEVGDDDNLRTEGEGATHQNKVHPAPESVQRTTVTTPLTSPTLPDQKQQQHQHAAYQAAAIATTHVPDELDDNDDADTTGNNAPLLPAVPAWLPVLEYLACMPACGLIFALIQLFIVEWDSLHTSLKSGWPDSSVAYQLLFGVSMVFVYTGMPALFFYSSATFANLSLLTADVYSVVWNVTIFSINPRWTFFLAYALIVTGIVVFDTKGLEAIRRRFYRTLPPSTNSSE</sequence>
<evidence type="ECO:0000313" key="10">
    <source>
        <dbReference type="Proteomes" id="UP000051952"/>
    </source>
</evidence>
<keyword evidence="5 8" id="KW-1133">Transmembrane helix</keyword>
<dbReference type="PANTHER" id="PTHR14233">
    <property type="entry name" value="DUF914-RELATED"/>
    <property type="match status" value="1"/>
</dbReference>
<accession>A0A0S4ISV7</accession>
<protein>
    <submittedName>
        <fullName evidence="9">Transmembrane protein, putative</fullName>
    </submittedName>
</protein>
<evidence type="ECO:0000256" key="7">
    <source>
        <dbReference type="SAM" id="MobiDB-lite"/>
    </source>
</evidence>